<dbReference type="Proteomes" id="UP000242662">
    <property type="component" value="Unassembled WGS sequence"/>
</dbReference>
<protein>
    <submittedName>
        <fullName evidence="1">Cell fate regulator YlbF, YheA/YmcA/DUF963 family (Controls sporulation, competence, biofilm development)</fullName>
    </submittedName>
</protein>
<proteinExistence type="predicted"/>
<evidence type="ECO:0000313" key="2">
    <source>
        <dbReference type="Proteomes" id="UP000242662"/>
    </source>
</evidence>
<evidence type="ECO:0000313" key="1">
    <source>
        <dbReference type="EMBL" id="SDC34332.1"/>
    </source>
</evidence>
<dbReference type="EMBL" id="FMYM01000007">
    <property type="protein sequence ID" value="SDC34332.1"/>
    <property type="molecule type" value="Genomic_DNA"/>
</dbReference>
<sequence length="146" mass="16250">MVGTMDTVRMMAASEDFSQVMLMSDVFERYKIARQRLNECATAQEKMNRFAVVKEAHEEVQRFGKYHPDYAKVSQEIRTVKRELDKDPIVIDFKQAEADLEACLNEVSAILAQAISPSIKVPTGNPFFDQRSCSGGCSTGKACGCG</sequence>
<dbReference type="InterPro" id="IPR023378">
    <property type="entry name" value="YheA/YmcA-like_dom_sf"/>
</dbReference>
<dbReference type="SUPFAM" id="SSF158622">
    <property type="entry name" value="YheA/YmcA-like"/>
    <property type="match status" value="1"/>
</dbReference>
<dbReference type="PANTHER" id="PTHR38448:SF2">
    <property type="entry name" value="REGULATORY PROTEIN YLBF"/>
    <property type="match status" value="1"/>
</dbReference>
<keyword evidence="2" id="KW-1185">Reference proteome</keyword>
<accession>A0A1G6KTA8</accession>
<organism evidence="1 2">
    <name type="scientific">Shouchella lonarensis</name>
    <dbReference type="NCBI Taxonomy" id="1464122"/>
    <lineage>
        <taxon>Bacteria</taxon>
        <taxon>Bacillati</taxon>
        <taxon>Bacillota</taxon>
        <taxon>Bacilli</taxon>
        <taxon>Bacillales</taxon>
        <taxon>Bacillaceae</taxon>
        <taxon>Shouchella</taxon>
    </lineage>
</organism>
<dbReference type="AlphaFoldDB" id="A0A1G6KTA8"/>
<dbReference type="InterPro" id="IPR052767">
    <property type="entry name" value="Bact_com_dev_regulator"/>
</dbReference>
<dbReference type="RefSeq" id="WP_090775958.1">
    <property type="nucleotide sequence ID" value="NZ_FMYM01000007.1"/>
</dbReference>
<dbReference type="PANTHER" id="PTHR38448">
    <property type="entry name" value="REGULATORY PROTEIN YLBF-RELATED"/>
    <property type="match status" value="1"/>
</dbReference>
<dbReference type="Gene3D" id="1.20.1500.10">
    <property type="entry name" value="YheA/YmcA-like"/>
    <property type="match status" value="1"/>
</dbReference>
<name>A0A1G6KTA8_9BACI</name>
<dbReference type="Pfam" id="PF06133">
    <property type="entry name" value="Com_YlbF"/>
    <property type="match status" value="1"/>
</dbReference>
<gene>
    <name evidence="1" type="ORF">SAMN05421737_107149</name>
</gene>
<dbReference type="STRING" id="1464122.SAMN05421737_107149"/>
<dbReference type="InterPro" id="IPR010368">
    <property type="entry name" value="Com_YlbF"/>
</dbReference>
<reference evidence="2" key="1">
    <citation type="submission" date="2016-09" db="EMBL/GenBank/DDBJ databases">
        <authorList>
            <person name="Varghese N."/>
            <person name="Submissions S."/>
        </authorList>
    </citation>
    <scope>NUCLEOTIDE SEQUENCE [LARGE SCALE GENOMIC DNA]</scope>
    <source>
        <strain evidence="2">25nlg</strain>
    </source>
</reference>
<dbReference type="OrthoDB" id="2157513at2"/>